<feature type="region of interest" description="Disordered" evidence="1">
    <location>
        <begin position="366"/>
        <end position="385"/>
    </location>
</feature>
<dbReference type="WBParaSite" id="Pan_g21498.t1">
    <property type="protein sequence ID" value="Pan_g21498.t1"/>
    <property type="gene ID" value="Pan_g21498"/>
</dbReference>
<protein>
    <submittedName>
        <fullName evidence="3">F-box domain-containing protein</fullName>
    </submittedName>
</protein>
<reference evidence="2" key="1">
    <citation type="journal article" date="2013" name="Genetics">
        <title>The draft genome and transcriptome of Panagrellus redivivus are shaped by the harsh demands of a free-living lifestyle.</title>
        <authorList>
            <person name="Srinivasan J."/>
            <person name="Dillman A.R."/>
            <person name="Macchietto M.G."/>
            <person name="Heikkinen L."/>
            <person name="Lakso M."/>
            <person name="Fracchia K.M."/>
            <person name="Antoshechkin I."/>
            <person name="Mortazavi A."/>
            <person name="Wong G."/>
            <person name="Sternberg P.W."/>
        </authorList>
    </citation>
    <scope>NUCLEOTIDE SEQUENCE [LARGE SCALE GENOMIC DNA]</scope>
    <source>
        <strain evidence="2">MT8872</strain>
    </source>
</reference>
<proteinExistence type="predicted"/>
<evidence type="ECO:0000313" key="3">
    <source>
        <dbReference type="WBParaSite" id="Pan_g21498.t1"/>
    </source>
</evidence>
<dbReference type="Proteomes" id="UP000492821">
    <property type="component" value="Unassembled WGS sequence"/>
</dbReference>
<keyword evidence="2" id="KW-1185">Reference proteome</keyword>
<feature type="compositionally biased region" description="Acidic residues" evidence="1">
    <location>
        <begin position="367"/>
        <end position="385"/>
    </location>
</feature>
<sequence>MATVAPSVPNHLIREIMHAIQLHGNGNAMGSLALSSKEAFSVFKYVIGHDVVGDLVNKNEALNNPNPLLRSTLSKNNGNDSEKAIYNKLPIMFNTKSFYNIAVRYIRKLHVTLNGTINLPKLSLEYDIAELTVEGYVNSDEQSLTPILDSWKNLRVLKIKRVTNKFLDDVCFGVFRLNNLQNLELKVTRRQLENLLTTAPRFPFPEVVTLQYGFGDNVPIDLATSLTFPEVKRLNFQCSSESHLTFEIFKMLRNLVQCFPSLEAAKIAFNGKHAYSIQGITNQLTQCHEWCNNANFTVPVEINYCAVVEFTHAASIQVVNEHLKSLGYTESIQPHSWIIEKEYANVRLIHCLTREHQGNAFVNVDTLDSEEEDDDWDSDDSMDDL</sequence>
<organism evidence="2 3">
    <name type="scientific">Panagrellus redivivus</name>
    <name type="common">Microworm</name>
    <dbReference type="NCBI Taxonomy" id="6233"/>
    <lineage>
        <taxon>Eukaryota</taxon>
        <taxon>Metazoa</taxon>
        <taxon>Ecdysozoa</taxon>
        <taxon>Nematoda</taxon>
        <taxon>Chromadorea</taxon>
        <taxon>Rhabditida</taxon>
        <taxon>Tylenchina</taxon>
        <taxon>Panagrolaimomorpha</taxon>
        <taxon>Panagrolaimoidea</taxon>
        <taxon>Panagrolaimidae</taxon>
        <taxon>Panagrellus</taxon>
    </lineage>
</organism>
<accession>A0A7E4VIB6</accession>
<dbReference type="AlphaFoldDB" id="A0A7E4VIB6"/>
<reference evidence="3" key="2">
    <citation type="submission" date="2020-10" db="UniProtKB">
        <authorList>
            <consortium name="WormBaseParasite"/>
        </authorList>
    </citation>
    <scope>IDENTIFICATION</scope>
</reference>
<evidence type="ECO:0000313" key="2">
    <source>
        <dbReference type="Proteomes" id="UP000492821"/>
    </source>
</evidence>
<name>A0A7E4VIB6_PANRE</name>
<evidence type="ECO:0000256" key="1">
    <source>
        <dbReference type="SAM" id="MobiDB-lite"/>
    </source>
</evidence>